<dbReference type="GO" id="GO:0000981">
    <property type="term" value="F:DNA-binding transcription factor activity, RNA polymerase II-specific"/>
    <property type="evidence" value="ECO:0007669"/>
    <property type="project" value="InterPro"/>
</dbReference>
<evidence type="ECO:0000256" key="1">
    <source>
        <dbReference type="ARBA" id="ARBA00004123"/>
    </source>
</evidence>
<reference evidence="10" key="1">
    <citation type="submission" date="2021-01" db="EMBL/GenBank/DDBJ databases">
        <authorList>
            <person name="Kaushik A."/>
        </authorList>
    </citation>
    <scope>NUCLEOTIDE SEQUENCE</scope>
    <source>
        <strain evidence="10">AG3-T5</strain>
    </source>
</reference>
<feature type="domain" description="Zn(2)-C6 fungal-type" evidence="9">
    <location>
        <begin position="57"/>
        <end position="89"/>
    </location>
</feature>
<dbReference type="CDD" id="cd12148">
    <property type="entry name" value="fungal_TF_MHR"/>
    <property type="match status" value="1"/>
</dbReference>
<feature type="compositionally biased region" description="Low complexity" evidence="8">
    <location>
        <begin position="854"/>
        <end position="872"/>
    </location>
</feature>
<dbReference type="PANTHER" id="PTHR31313">
    <property type="entry name" value="TY1 ENHANCER ACTIVATOR"/>
    <property type="match status" value="1"/>
</dbReference>
<evidence type="ECO:0000256" key="3">
    <source>
        <dbReference type="ARBA" id="ARBA00022833"/>
    </source>
</evidence>
<evidence type="ECO:0000256" key="5">
    <source>
        <dbReference type="ARBA" id="ARBA00023125"/>
    </source>
</evidence>
<keyword evidence="6" id="KW-0804">Transcription</keyword>
<dbReference type="Pfam" id="PF04082">
    <property type="entry name" value="Fungal_trans"/>
    <property type="match status" value="1"/>
</dbReference>
<dbReference type="Pfam" id="PF00172">
    <property type="entry name" value="Zn_clus"/>
    <property type="match status" value="1"/>
</dbReference>
<evidence type="ECO:0000259" key="9">
    <source>
        <dbReference type="PROSITE" id="PS50048"/>
    </source>
</evidence>
<dbReference type="Gene3D" id="4.10.240.10">
    <property type="entry name" value="Zn(2)-C6 fungal-type DNA-binding domain"/>
    <property type="match status" value="1"/>
</dbReference>
<dbReference type="InterPro" id="IPR051615">
    <property type="entry name" value="Transcr_Regulatory_Elem"/>
</dbReference>
<dbReference type="GO" id="GO:0008270">
    <property type="term" value="F:zinc ion binding"/>
    <property type="evidence" value="ECO:0007669"/>
    <property type="project" value="InterPro"/>
</dbReference>
<feature type="region of interest" description="Disordered" evidence="8">
    <location>
        <begin position="795"/>
        <end position="833"/>
    </location>
</feature>
<dbReference type="EMBL" id="CAJMWW010000610">
    <property type="protein sequence ID" value="CAE6474933.1"/>
    <property type="molecule type" value="Genomic_DNA"/>
</dbReference>
<dbReference type="SMART" id="SM00906">
    <property type="entry name" value="Fungal_trans"/>
    <property type="match status" value="1"/>
</dbReference>
<evidence type="ECO:0000313" key="11">
    <source>
        <dbReference type="Proteomes" id="UP000663841"/>
    </source>
</evidence>
<gene>
    <name evidence="10" type="ORF">RDB_LOCUS187489</name>
</gene>
<dbReference type="SUPFAM" id="SSF57701">
    <property type="entry name" value="Zn2/Cys6 DNA-binding domain"/>
    <property type="match status" value="1"/>
</dbReference>
<evidence type="ECO:0000256" key="8">
    <source>
        <dbReference type="SAM" id="MobiDB-lite"/>
    </source>
</evidence>
<evidence type="ECO:0000313" key="10">
    <source>
        <dbReference type="EMBL" id="CAE6474933.1"/>
    </source>
</evidence>
<evidence type="ECO:0000256" key="6">
    <source>
        <dbReference type="ARBA" id="ARBA00023163"/>
    </source>
</evidence>
<accession>A0A8H3C7T5</accession>
<dbReference type="CDD" id="cd00067">
    <property type="entry name" value="GAL4"/>
    <property type="match status" value="1"/>
</dbReference>
<protein>
    <recommendedName>
        <fullName evidence="9">Zn(2)-C6 fungal-type domain-containing protein</fullName>
    </recommendedName>
</protein>
<dbReference type="GO" id="GO:0003677">
    <property type="term" value="F:DNA binding"/>
    <property type="evidence" value="ECO:0007669"/>
    <property type="project" value="UniProtKB-KW"/>
</dbReference>
<dbReference type="InterPro" id="IPR036864">
    <property type="entry name" value="Zn2-C6_fun-type_DNA-bd_sf"/>
</dbReference>
<keyword evidence="5" id="KW-0238">DNA-binding</keyword>
<evidence type="ECO:0000256" key="4">
    <source>
        <dbReference type="ARBA" id="ARBA00023015"/>
    </source>
</evidence>
<evidence type="ECO:0000256" key="2">
    <source>
        <dbReference type="ARBA" id="ARBA00022723"/>
    </source>
</evidence>
<dbReference type="SMART" id="SM00066">
    <property type="entry name" value="GAL4"/>
    <property type="match status" value="1"/>
</dbReference>
<feature type="region of interest" description="Disordered" evidence="8">
    <location>
        <begin position="1"/>
        <end position="52"/>
    </location>
</feature>
<dbReference type="PROSITE" id="PS00463">
    <property type="entry name" value="ZN2_CY6_FUNGAL_1"/>
    <property type="match status" value="1"/>
</dbReference>
<sequence>MSLQMQPLRIHHPPPPLSNPHPSLTHVPSEDEDEDDDQVATGDQPQQRTVRKRSSKACDNCRKAKCKCEKSADSTACRNCLTSTLECTFLGPSRKRGPPKGYIDAIEARLHQLEALLGTLIASPDPRAQSLIADLISDPLARHIIARVDESPFGSRGKDGNDARDPKARTHINTARTAILNGQVGFDVPPRDWQDELGARILHSSHSHPPSRHAPTPPALSPPDAQRRRLSSSGSVSPAQPRHTHLPPDESDGEPDPIIDALGQLSLNEHQQLRYHGKASGLHILAQAPAYRRDRVRMDDDGIWKFPASRVWPPVAEERESDTEGRLDGIAGPNEAYETLEQRVAASVLPSREQQDKLLKLYFAYVHPVLPVVHQEVFWRDWEASADPSAPPSSRIPTLLLLAIYAVAARYDASRRPPRAGTMWAAGDNYLEAAKVLLNRSYASSKASTCQALLLLSYREIGIGAMAQAWLYVGMSVRMAQDLGLHRSIDKWQAAGAKTFSTAEKQTRRCIWFGCVVMDKYVSTYIGRPLAVFERDYDTRWPDQDAEEQDQDWMDIAKDDTKGAYEPVPGRVLECFAAASKLSAILSKIVEALYSIRPAPGASKSAERVQLEEELEKWMLNLPVYLRYDITRGVIEGSGKVPPPHVLTLHMMYWCSVLLLHRPSIRFNKPPPTHRFASPEGSTTSDQSTSTSSTRAIGLCKLAANHITKIVSTYGEHFSLARGPAFLSYYVFSASIMHVTLLMMNPEDVQAQMGLHECMTALESMNTTWPSAGRAFELLNESKMNIQEHHHYLESLRHSPWRPKRKTPEEQDEEQERQRSASRDGIREGVQLAPMRENRPIVNLRTQPRDAIISHTSPTHPPNSHSPAPQMMHHSRSSMRHMQPSSSQAQNYPSITPTSYPTPQSAQPVEPLFPDPGYGRWGGDMPPYNHPTDGGQGYFGNAGNSWEGHLQSQQPPPGQGWSTSATRFSAERPPPTSSAGNPNGYWQDYQPPTFGNDMSSSLYGIMPQVPGAVGMQTIFQDGATGVYQNPDGPGGISPNYPVYSRLS</sequence>
<keyword evidence="4" id="KW-0805">Transcription regulation</keyword>
<name>A0A8H3C7T5_9AGAM</name>
<dbReference type="GO" id="GO:0005634">
    <property type="term" value="C:nucleus"/>
    <property type="evidence" value="ECO:0007669"/>
    <property type="project" value="UniProtKB-SubCell"/>
</dbReference>
<feature type="compositionally biased region" description="Low complexity" evidence="8">
    <location>
        <begin position="682"/>
        <end position="691"/>
    </location>
</feature>
<comment type="caution">
    <text evidence="10">The sequence shown here is derived from an EMBL/GenBank/DDBJ whole genome shotgun (WGS) entry which is preliminary data.</text>
</comment>
<proteinExistence type="predicted"/>
<evidence type="ECO:0000256" key="7">
    <source>
        <dbReference type="ARBA" id="ARBA00023242"/>
    </source>
</evidence>
<comment type="subcellular location">
    <subcellularLocation>
        <location evidence="1">Nucleus</location>
    </subcellularLocation>
</comment>
<dbReference type="Proteomes" id="UP000663841">
    <property type="component" value="Unassembled WGS sequence"/>
</dbReference>
<dbReference type="InterPro" id="IPR007219">
    <property type="entry name" value="XnlR_reg_dom"/>
</dbReference>
<feature type="region of interest" description="Disordered" evidence="8">
    <location>
        <begin position="1023"/>
        <end position="1047"/>
    </location>
</feature>
<feature type="region of interest" description="Disordered" evidence="8">
    <location>
        <begin position="852"/>
        <end position="992"/>
    </location>
</feature>
<feature type="compositionally biased region" description="Basic and acidic residues" evidence="8">
    <location>
        <begin position="816"/>
        <end position="827"/>
    </location>
</feature>
<dbReference type="InterPro" id="IPR001138">
    <property type="entry name" value="Zn2Cys6_DnaBD"/>
</dbReference>
<dbReference type="PANTHER" id="PTHR31313:SF78">
    <property type="entry name" value="TRANSCRIPTION FACTOR DOMAIN-CONTAINING PROTEIN"/>
    <property type="match status" value="1"/>
</dbReference>
<feature type="region of interest" description="Disordered" evidence="8">
    <location>
        <begin position="203"/>
        <end position="259"/>
    </location>
</feature>
<feature type="region of interest" description="Disordered" evidence="8">
    <location>
        <begin position="670"/>
        <end position="691"/>
    </location>
</feature>
<dbReference type="PROSITE" id="PS50048">
    <property type="entry name" value="ZN2_CY6_FUNGAL_2"/>
    <property type="match status" value="1"/>
</dbReference>
<dbReference type="GO" id="GO:0006351">
    <property type="term" value="P:DNA-templated transcription"/>
    <property type="evidence" value="ECO:0007669"/>
    <property type="project" value="InterPro"/>
</dbReference>
<keyword evidence="3" id="KW-0862">Zinc</keyword>
<organism evidence="10 11">
    <name type="scientific">Rhizoctonia solani</name>
    <dbReference type="NCBI Taxonomy" id="456999"/>
    <lineage>
        <taxon>Eukaryota</taxon>
        <taxon>Fungi</taxon>
        <taxon>Dikarya</taxon>
        <taxon>Basidiomycota</taxon>
        <taxon>Agaricomycotina</taxon>
        <taxon>Agaricomycetes</taxon>
        <taxon>Cantharellales</taxon>
        <taxon>Ceratobasidiaceae</taxon>
        <taxon>Rhizoctonia</taxon>
    </lineage>
</organism>
<keyword evidence="7" id="KW-0539">Nucleus</keyword>
<dbReference type="AlphaFoldDB" id="A0A8H3C7T5"/>
<keyword evidence="2" id="KW-0479">Metal-binding</keyword>
<feature type="compositionally biased region" description="Low complexity" evidence="8">
    <location>
        <begin position="880"/>
        <end position="903"/>
    </location>
</feature>